<sequence length="163" mass="18062">MNEAARIYHGGCLCGAVRYRVRIERPEGYYCHCRMCQLAFGSVFAPWVNVAAADVEWQAEQPRRYASSRIAERGFCPHCGTPLSFQFADSPRLDLSIGSFDDPSAIPPTSHFAIETRVANWHTPDGLPEQRADAFEALNARWKSAYGDAPPALATVRGDRSKG</sequence>
<accession>A0A840BSY3</accession>
<evidence type="ECO:0000256" key="4">
    <source>
        <dbReference type="ARBA" id="ARBA00023239"/>
    </source>
</evidence>
<dbReference type="GO" id="GO:0016846">
    <property type="term" value="F:carbon-sulfur lyase activity"/>
    <property type="evidence" value="ECO:0007669"/>
    <property type="project" value="InterPro"/>
</dbReference>
<dbReference type="GO" id="GO:0046872">
    <property type="term" value="F:metal ion binding"/>
    <property type="evidence" value="ECO:0007669"/>
    <property type="project" value="UniProtKB-KW"/>
</dbReference>
<evidence type="ECO:0000256" key="3">
    <source>
        <dbReference type="ARBA" id="ARBA00022833"/>
    </source>
</evidence>
<reference evidence="6 7" key="1">
    <citation type="submission" date="2020-08" db="EMBL/GenBank/DDBJ databases">
        <title>Genomic Encyclopedia of Type Strains, Phase IV (KMG-IV): sequencing the most valuable type-strain genomes for metagenomic binning, comparative biology and taxonomic classification.</title>
        <authorList>
            <person name="Goeker M."/>
        </authorList>
    </citation>
    <scope>NUCLEOTIDE SEQUENCE [LARGE SCALE GENOMIC DNA]</scope>
    <source>
        <strain evidence="6 7">DSM 106739</strain>
    </source>
</reference>
<dbReference type="PANTHER" id="PTHR33337:SF40">
    <property type="entry name" value="CENP-V_GFA DOMAIN-CONTAINING PROTEIN-RELATED"/>
    <property type="match status" value="1"/>
</dbReference>
<dbReference type="InterPro" id="IPR006913">
    <property type="entry name" value="CENP-V/GFA"/>
</dbReference>
<evidence type="ECO:0000313" key="6">
    <source>
        <dbReference type="EMBL" id="MBB4013926.1"/>
    </source>
</evidence>
<dbReference type="Gene3D" id="3.90.1590.10">
    <property type="entry name" value="glutathione-dependent formaldehyde- activating enzyme (gfa)"/>
    <property type="match status" value="1"/>
</dbReference>
<comment type="caution">
    <text evidence="6">The sequence shown here is derived from an EMBL/GenBank/DDBJ whole genome shotgun (WGS) entry which is preliminary data.</text>
</comment>
<comment type="similarity">
    <text evidence="1">Belongs to the Gfa family.</text>
</comment>
<gene>
    <name evidence="6" type="ORF">GGR36_003272</name>
</gene>
<dbReference type="InterPro" id="IPR011057">
    <property type="entry name" value="Mss4-like_sf"/>
</dbReference>
<evidence type="ECO:0000256" key="2">
    <source>
        <dbReference type="ARBA" id="ARBA00022723"/>
    </source>
</evidence>
<dbReference type="SUPFAM" id="SSF51316">
    <property type="entry name" value="Mss4-like"/>
    <property type="match status" value="1"/>
</dbReference>
<keyword evidence="4" id="KW-0456">Lyase</keyword>
<organism evidence="6 7">
    <name type="scientific">Niveibacterium umoris</name>
    <dbReference type="NCBI Taxonomy" id="1193620"/>
    <lineage>
        <taxon>Bacteria</taxon>
        <taxon>Pseudomonadati</taxon>
        <taxon>Pseudomonadota</taxon>
        <taxon>Betaproteobacteria</taxon>
        <taxon>Rhodocyclales</taxon>
        <taxon>Rhodocyclaceae</taxon>
        <taxon>Niveibacterium</taxon>
    </lineage>
</organism>
<dbReference type="PANTHER" id="PTHR33337">
    <property type="entry name" value="GFA DOMAIN-CONTAINING PROTEIN"/>
    <property type="match status" value="1"/>
</dbReference>
<dbReference type="RefSeq" id="WP_183635835.1">
    <property type="nucleotide sequence ID" value="NZ_BAABLE010000005.1"/>
</dbReference>
<dbReference type="AlphaFoldDB" id="A0A840BSY3"/>
<keyword evidence="2" id="KW-0479">Metal-binding</keyword>
<dbReference type="EMBL" id="JACIET010000002">
    <property type="protein sequence ID" value="MBB4013926.1"/>
    <property type="molecule type" value="Genomic_DNA"/>
</dbReference>
<dbReference type="Proteomes" id="UP000561045">
    <property type="component" value="Unassembled WGS sequence"/>
</dbReference>
<evidence type="ECO:0000256" key="1">
    <source>
        <dbReference type="ARBA" id="ARBA00005495"/>
    </source>
</evidence>
<keyword evidence="3" id="KW-0862">Zinc</keyword>
<dbReference type="PROSITE" id="PS51891">
    <property type="entry name" value="CENP_V_GFA"/>
    <property type="match status" value="1"/>
</dbReference>
<feature type="domain" description="CENP-V/GFA" evidence="5">
    <location>
        <begin position="8"/>
        <end position="122"/>
    </location>
</feature>
<name>A0A840BSY3_9RHOO</name>
<keyword evidence="7" id="KW-1185">Reference proteome</keyword>
<evidence type="ECO:0000313" key="7">
    <source>
        <dbReference type="Proteomes" id="UP000561045"/>
    </source>
</evidence>
<protein>
    <recommendedName>
        <fullName evidence="5">CENP-V/GFA domain-containing protein</fullName>
    </recommendedName>
</protein>
<evidence type="ECO:0000259" key="5">
    <source>
        <dbReference type="PROSITE" id="PS51891"/>
    </source>
</evidence>
<proteinExistence type="inferred from homology"/>
<dbReference type="Pfam" id="PF04828">
    <property type="entry name" value="GFA"/>
    <property type="match status" value="1"/>
</dbReference>